<dbReference type="Gene3D" id="1.50.40.10">
    <property type="entry name" value="Mitochondrial carrier domain"/>
    <property type="match status" value="1"/>
</dbReference>
<dbReference type="EnsemblMetazoa" id="CLYHEMT016303.1">
    <property type="protein sequence ID" value="CLYHEMP016303.1"/>
    <property type="gene ID" value="CLYHEMG016303"/>
</dbReference>
<name>A0A7M6DMJ3_9CNID</name>
<keyword evidence="8 9" id="KW-0472">Membrane</keyword>
<evidence type="ECO:0000256" key="7">
    <source>
        <dbReference type="ARBA" id="ARBA00023128"/>
    </source>
</evidence>
<dbReference type="OrthoDB" id="10253709at2759"/>
<sequence length="298" mass="33277">MADESDISQKAKNTVARIKTSFVGGLAISVGLKAVAHPLTYIKVLIQVGHEPIAPVKTTTLFGKTVYRLPNFIQYGKHIKRVDGWLGLYRGLGPRLVSDFIGSTVNNAVTTKLNVSKDEEPDKSPGTFIRETGQLTIAKTCSIVVSYPFHVISIRMMVQFVGRETYYNNIFSSIQEIYNEEGISGFFSGVVPFLIGELVALWISRTISYLIRKQLPHEEASRDEVKSYSSQLSGFIASMVTYPFHLVNTLLAVNDTRLVAGNPPLMPIYESWTDCWVELGKKGLRHRGSSLFRRNVKI</sequence>
<dbReference type="Pfam" id="PF00153">
    <property type="entry name" value="Mito_carr"/>
    <property type="match status" value="2"/>
</dbReference>
<evidence type="ECO:0000256" key="6">
    <source>
        <dbReference type="ARBA" id="ARBA00022989"/>
    </source>
</evidence>
<feature type="repeat" description="Solcar" evidence="9">
    <location>
        <begin position="126"/>
        <end position="214"/>
    </location>
</feature>
<evidence type="ECO:0000256" key="4">
    <source>
        <dbReference type="ARBA" id="ARBA00022737"/>
    </source>
</evidence>
<evidence type="ECO:0000313" key="12">
    <source>
        <dbReference type="Proteomes" id="UP000594262"/>
    </source>
</evidence>
<organism evidence="11 12">
    <name type="scientific">Clytia hemisphaerica</name>
    <dbReference type="NCBI Taxonomy" id="252671"/>
    <lineage>
        <taxon>Eukaryota</taxon>
        <taxon>Metazoa</taxon>
        <taxon>Cnidaria</taxon>
        <taxon>Hydrozoa</taxon>
        <taxon>Hydroidolina</taxon>
        <taxon>Leptothecata</taxon>
        <taxon>Obeliida</taxon>
        <taxon>Clytiidae</taxon>
        <taxon>Clytia</taxon>
    </lineage>
</organism>
<evidence type="ECO:0000313" key="11">
    <source>
        <dbReference type="EnsemblMetazoa" id="CLYHEMP016303.1"/>
    </source>
</evidence>
<keyword evidence="6" id="KW-1133">Transmembrane helix</keyword>
<keyword evidence="3 9" id="KW-0812">Transmembrane</keyword>
<dbReference type="GeneID" id="136820286"/>
<keyword evidence="7" id="KW-0496">Mitochondrion</keyword>
<comment type="subcellular location">
    <subcellularLocation>
        <location evidence="1">Mitochondrion outer membrane</location>
        <topology evidence="1">Multi-pass membrane protein</topology>
    </subcellularLocation>
</comment>
<evidence type="ECO:0000256" key="5">
    <source>
        <dbReference type="ARBA" id="ARBA00022787"/>
    </source>
</evidence>
<comment type="similarity">
    <text evidence="2 10">Belongs to the mitochondrial carrier (TC 2.A.29) family.</text>
</comment>
<dbReference type="GO" id="GO:0005741">
    <property type="term" value="C:mitochondrial outer membrane"/>
    <property type="evidence" value="ECO:0007669"/>
    <property type="project" value="UniProtKB-SubCell"/>
</dbReference>
<keyword evidence="5" id="KW-1000">Mitochondrion outer membrane</keyword>
<dbReference type="SUPFAM" id="SSF103506">
    <property type="entry name" value="Mitochondrial carrier"/>
    <property type="match status" value="1"/>
</dbReference>
<reference evidence="11" key="1">
    <citation type="submission" date="2021-01" db="UniProtKB">
        <authorList>
            <consortium name="EnsemblMetazoa"/>
        </authorList>
    </citation>
    <scope>IDENTIFICATION</scope>
</reference>
<feature type="repeat" description="Solcar" evidence="9">
    <location>
        <begin position="16"/>
        <end position="116"/>
    </location>
</feature>
<evidence type="ECO:0000256" key="3">
    <source>
        <dbReference type="ARBA" id="ARBA00022692"/>
    </source>
</evidence>
<dbReference type="PROSITE" id="PS50920">
    <property type="entry name" value="SOLCAR"/>
    <property type="match status" value="2"/>
</dbReference>
<evidence type="ECO:0000256" key="1">
    <source>
        <dbReference type="ARBA" id="ARBA00004374"/>
    </source>
</evidence>
<keyword evidence="10" id="KW-0813">Transport</keyword>
<dbReference type="RefSeq" id="XP_066932581.1">
    <property type="nucleotide sequence ID" value="XM_067076480.1"/>
</dbReference>
<dbReference type="PANTHER" id="PTHR10780:SF18">
    <property type="entry name" value="LD43650P"/>
    <property type="match status" value="1"/>
</dbReference>
<evidence type="ECO:0000256" key="10">
    <source>
        <dbReference type="RuleBase" id="RU000488"/>
    </source>
</evidence>
<dbReference type="AlphaFoldDB" id="A0A7M6DMJ3"/>
<accession>A0A7M6DMJ3</accession>
<evidence type="ECO:0000256" key="8">
    <source>
        <dbReference type="ARBA" id="ARBA00023136"/>
    </source>
</evidence>
<evidence type="ECO:0000256" key="2">
    <source>
        <dbReference type="ARBA" id="ARBA00006375"/>
    </source>
</evidence>
<dbReference type="InterPro" id="IPR018108">
    <property type="entry name" value="MCP_transmembrane"/>
</dbReference>
<protein>
    <recommendedName>
        <fullName evidence="13">Mitochondrial carrier protein</fullName>
    </recommendedName>
</protein>
<dbReference type="Proteomes" id="UP000594262">
    <property type="component" value="Unplaced"/>
</dbReference>
<evidence type="ECO:0008006" key="13">
    <source>
        <dbReference type="Google" id="ProtNLM"/>
    </source>
</evidence>
<dbReference type="InterPro" id="IPR023395">
    <property type="entry name" value="MCP_dom_sf"/>
</dbReference>
<keyword evidence="4" id="KW-0677">Repeat</keyword>
<dbReference type="PANTHER" id="PTHR10780">
    <property type="entry name" value="MITOCHONDRIAL CARRIER HOMOLOG"/>
    <property type="match status" value="1"/>
</dbReference>
<keyword evidence="12" id="KW-1185">Reference proteome</keyword>
<proteinExistence type="inferred from homology"/>
<evidence type="ECO:0000256" key="9">
    <source>
        <dbReference type="PROSITE-ProRule" id="PRU00282"/>
    </source>
</evidence>